<dbReference type="InterPro" id="IPR057238">
    <property type="entry name" value="DUF7916"/>
</dbReference>
<dbReference type="EMBL" id="NIBG01000030">
    <property type="protein sequence ID" value="PAB56897.1"/>
    <property type="molecule type" value="Genomic_DNA"/>
</dbReference>
<comment type="caution">
    <text evidence="2">The sequence shown here is derived from an EMBL/GenBank/DDBJ whole genome shotgun (WGS) entry which is preliminary data.</text>
</comment>
<evidence type="ECO:0000313" key="3">
    <source>
        <dbReference type="Proteomes" id="UP000216024"/>
    </source>
</evidence>
<name>A0A267MBR2_9FIRM</name>
<dbReference type="AlphaFoldDB" id="A0A267MBR2"/>
<sequence length="305" mass="33201">MVKRILDLSYSNLNDMTKEEKLISIRLAEGRTLISEIICIVPPLLGDISNGELAASFGADMILLNMYDVDNPKISAIGKGEHVIKRLKEMTGKMIGVNLEPVDESMELKGEKLNIPNGRMATVENIKRLRNQGADMVVLTGNPSTGVSNDAILNTIGRIKKAGIHDLIITSGKMHSSGSIHESGENIINEETIEKFLEAGVDILLLPAPGTVPGIDVQKIQKFVSMAHKKGKLTMTAIGTSQEGSSKEVIEKIALWSKMTGTDIHHIGDCGMSPGIATPENIMYYSIAIRGKRHTYRAMARSVNR</sequence>
<reference evidence="2 3" key="1">
    <citation type="submission" date="2017-06" db="EMBL/GenBank/DDBJ databases">
        <title>Draft genome sequence of anaerobic fermentative bacterium Anaeromicrobium sediminis DY2726D isolated from West Pacific Ocean sediments.</title>
        <authorList>
            <person name="Zeng X."/>
        </authorList>
    </citation>
    <scope>NUCLEOTIDE SEQUENCE [LARGE SCALE GENOMIC DNA]</scope>
    <source>
        <strain evidence="2 3">DY2726D</strain>
    </source>
</reference>
<dbReference type="RefSeq" id="WP_095135710.1">
    <property type="nucleotide sequence ID" value="NZ_NIBG01000030.1"/>
</dbReference>
<keyword evidence="3" id="KW-1185">Reference proteome</keyword>
<evidence type="ECO:0000259" key="1">
    <source>
        <dbReference type="Pfam" id="PF25509"/>
    </source>
</evidence>
<feature type="domain" description="DUF7916" evidence="1">
    <location>
        <begin position="6"/>
        <end position="305"/>
    </location>
</feature>
<evidence type="ECO:0000313" key="2">
    <source>
        <dbReference type="EMBL" id="PAB56897.1"/>
    </source>
</evidence>
<dbReference type="OrthoDB" id="5581965at2"/>
<proteinExistence type="predicted"/>
<dbReference type="Proteomes" id="UP000216024">
    <property type="component" value="Unassembled WGS sequence"/>
</dbReference>
<dbReference type="Pfam" id="PF25509">
    <property type="entry name" value="DUF7916"/>
    <property type="match status" value="1"/>
</dbReference>
<organism evidence="2 3">
    <name type="scientific">Anaeromicrobium sediminis</name>
    <dbReference type="NCBI Taxonomy" id="1478221"/>
    <lineage>
        <taxon>Bacteria</taxon>
        <taxon>Bacillati</taxon>
        <taxon>Bacillota</taxon>
        <taxon>Clostridia</taxon>
        <taxon>Peptostreptococcales</taxon>
        <taxon>Thermotaleaceae</taxon>
        <taxon>Anaeromicrobium</taxon>
    </lineage>
</organism>
<protein>
    <submittedName>
        <fullName evidence="2">PEP phosphonomutase</fullName>
    </submittedName>
</protein>
<accession>A0A267MBR2</accession>
<dbReference type="SUPFAM" id="SSF51366">
    <property type="entry name" value="Ribulose-phoshate binding barrel"/>
    <property type="match status" value="1"/>
</dbReference>
<gene>
    <name evidence="2" type="ORF">CCE28_19990</name>
</gene>
<dbReference type="InterPro" id="IPR011060">
    <property type="entry name" value="RibuloseP-bd_barrel"/>
</dbReference>